<dbReference type="AlphaFoldDB" id="Q6AMW3"/>
<evidence type="ECO:0000313" key="2">
    <source>
        <dbReference type="Proteomes" id="UP000000602"/>
    </source>
</evidence>
<dbReference type="Pfam" id="PF05136">
    <property type="entry name" value="Phage_portal_2"/>
    <property type="match status" value="1"/>
</dbReference>
<protein>
    <submittedName>
        <fullName evidence="1">Related to portal protein GPB of phage lambda</fullName>
    </submittedName>
</protein>
<dbReference type="eggNOG" id="COG5511">
    <property type="taxonomic scope" value="Bacteria"/>
</dbReference>
<name>Q6AMW3_DESPS</name>
<proteinExistence type="predicted"/>
<dbReference type="EMBL" id="CR522870">
    <property type="protein sequence ID" value="CAG36311.1"/>
    <property type="molecule type" value="Genomic_DNA"/>
</dbReference>
<dbReference type="InterPro" id="IPR006429">
    <property type="entry name" value="Phage_lambda_portal"/>
</dbReference>
<organism evidence="1 2">
    <name type="scientific">Desulfotalea psychrophila (strain LSv54 / DSM 12343)</name>
    <dbReference type="NCBI Taxonomy" id="177439"/>
    <lineage>
        <taxon>Bacteria</taxon>
        <taxon>Pseudomonadati</taxon>
        <taxon>Thermodesulfobacteriota</taxon>
        <taxon>Desulfobulbia</taxon>
        <taxon>Desulfobulbales</taxon>
        <taxon>Desulfocapsaceae</taxon>
        <taxon>Desulfotalea</taxon>
    </lineage>
</organism>
<evidence type="ECO:0000313" key="1">
    <source>
        <dbReference type="EMBL" id="CAG36311.1"/>
    </source>
</evidence>
<dbReference type="KEGG" id="dps:DP1582"/>
<keyword evidence="2" id="KW-1185">Reference proteome</keyword>
<accession>Q6AMW3</accession>
<dbReference type="GO" id="GO:0005198">
    <property type="term" value="F:structural molecule activity"/>
    <property type="evidence" value="ECO:0007669"/>
    <property type="project" value="InterPro"/>
</dbReference>
<gene>
    <name evidence="1" type="ordered locus">DP1582</name>
</gene>
<dbReference type="RefSeq" id="WP_011188823.1">
    <property type="nucleotide sequence ID" value="NC_006138.1"/>
</dbReference>
<sequence>MGSIVDMHGRPFAQASSSGGFGPLYEGASTADRIGTWGLSPAGPNVGQNGIIAIKKRSRQSERNNPTANGAIDAFVSNLVGTAISPAWQIDNLLQKEELESLWQDSQKQLDYVGFTDFYGQLELICRSMVRDGEGLAVIHELQPSLDNIVPIQIQPLESDHLDPNFNDISPEGNEIRFAIEWKAGKRYRYWLYDNHPGEVFLCADNIRRIPVPAADVLHVFRLKRAGQCRGSGWLGSVITKLHDIDVYDDAELVRKKAAALWGGFIYQDNQVASTSSNPFGGTPGARSNGVQSIELKAGHFPVLRDGMKIAFSESADVGNNYKEFMKTQFRLIARGIGITYEQLTGDLEGVTYSSIRSGLIEFRRLCETIIARTLVFQYCRPIVDRWIRAAILNGCLKTITPGEYLANPRLFHRVDWHPHGWDFTDPVKDRVAELMDIRSGIKSRRQVVAKRNGSVEVVDRENREDLQRAVDNGLVYDCYPGQTTGSGAIQKVSEQVILQSLETK</sequence>
<dbReference type="GO" id="GO:0019068">
    <property type="term" value="P:virion assembly"/>
    <property type="evidence" value="ECO:0007669"/>
    <property type="project" value="InterPro"/>
</dbReference>
<dbReference type="NCBIfam" id="TIGR01539">
    <property type="entry name" value="portal_lambda"/>
    <property type="match status" value="1"/>
</dbReference>
<reference evidence="2" key="1">
    <citation type="journal article" date="2004" name="Environ. Microbiol.">
        <title>The genome of Desulfotalea psychrophila, a sulfate-reducing bacterium from permanently cold Arctic sediments.</title>
        <authorList>
            <person name="Rabus R."/>
            <person name="Ruepp A."/>
            <person name="Frickey T."/>
            <person name="Rattei T."/>
            <person name="Fartmann B."/>
            <person name="Stark M."/>
            <person name="Bauer M."/>
            <person name="Zibat A."/>
            <person name="Lombardot T."/>
            <person name="Becker I."/>
            <person name="Amann J."/>
            <person name="Gellner K."/>
            <person name="Teeling H."/>
            <person name="Leuschner W.D."/>
            <person name="Gloeckner F.-O."/>
            <person name="Lupas A.N."/>
            <person name="Amann R."/>
            <person name="Klenk H.-P."/>
        </authorList>
    </citation>
    <scope>NUCLEOTIDE SEQUENCE [LARGE SCALE GENOMIC DNA]</scope>
    <source>
        <strain evidence="2">DSM 12343 / LSv54</strain>
    </source>
</reference>
<dbReference type="STRING" id="177439.DP1582"/>
<dbReference type="HOGENOM" id="CLU_027870_3_1_7"/>
<dbReference type="Proteomes" id="UP000000602">
    <property type="component" value="Chromosome"/>
</dbReference>